<sequence>MPIAHQSSQQQQHHTHLFHAIGTFLHSRQTSHANGNTNPPSTSASDIVSGSSVPGGHDGSDVLLLYRTFESQLAKRLSSLLATNDTSCFSLVSFVGFLGVLNSTHSDLRSLISASRKQRRTMEDFVERSVKVLDVCRDIKEQITDVESLEVMLREVSPCLASKRGTGFAQGQVARAKRLLSQLLLQMEIEKVDEKPRQVEMRISFRGKLRERLNGHLYKDGSPQRWRSWPGHQDPAVPHGPGGSDGSAPSLHTSASAGHFSPSFSSSSNSSSGTGHQAWHGTHASHSFSAALSHASEVSRSLQSLELSPPKLVTRDEEECFAAAIYAFNAVSVFFLGTITASFPNLGSKTHVISTINPPSSFAWSSAFLSLQEKVQEEVKAQRQRGLGKICMWELEQVFSFMKRLSELTSSYPFPWSSEQEEDVKRVVSQFDLQIYNLGQDLNVLNAHITDFYNQIVFARFEAFEILMNID</sequence>
<keyword evidence="8" id="KW-1185">Reference proteome</keyword>
<dbReference type="PANTHER" id="PTHR31509">
    <property type="entry name" value="BPS1-LIKE PROTEIN"/>
    <property type="match status" value="1"/>
</dbReference>
<feature type="region of interest" description="Disordered" evidence="6">
    <location>
        <begin position="216"/>
        <end position="281"/>
    </location>
</feature>
<dbReference type="OrthoDB" id="1878996at2759"/>
<comment type="similarity">
    <text evidence="5">Belongs to the ROH1 family.</text>
</comment>
<dbReference type="OMA" id="FLVCHEA"/>
<comment type="subcellular location">
    <subcellularLocation>
        <location evidence="1">Membrane</location>
        <topology evidence="1">Single-pass membrane protein</topology>
    </subcellularLocation>
</comment>
<dbReference type="GO" id="GO:0016020">
    <property type="term" value="C:membrane"/>
    <property type="evidence" value="ECO:0007669"/>
    <property type="project" value="UniProtKB-SubCell"/>
</dbReference>
<evidence type="ECO:0000313" key="8">
    <source>
        <dbReference type="Proteomes" id="UP000825935"/>
    </source>
</evidence>
<evidence type="ECO:0000256" key="6">
    <source>
        <dbReference type="SAM" id="MobiDB-lite"/>
    </source>
</evidence>
<organism evidence="7 8">
    <name type="scientific">Ceratopteris richardii</name>
    <name type="common">Triangle waterfern</name>
    <dbReference type="NCBI Taxonomy" id="49495"/>
    <lineage>
        <taxon>Eukaryota</taxon>
        <taxon>Viridiplantae</taxon>
        <taxon>Streptophyta</taxon>
        <taxon>Embryophyta</taxon>
        <taxon>Tracheophyta</taxon>
        <taxon>Polypodiopsida</taxon>
        <taxon>Polypodiidae</taxon>
        <taxon>Polypodiales</taxon>
        <taxon>Pteridineae</taxon>
        <taxon>Pteridaceae</taxon>
        <taxon>Parkerioideae</taxon>
        <taxon>Ceratopteris</taxon>
    </lineage>
</organism>
<evidence type="ECO:0000256" key="4">
    <source>
        <dbReference type="ARBA" id="ARBA00023136"/>
    </source>
</evidence>
<keyword evidence="2" id="KW-0812">Transmembrane</keyword>
<keyword evidence="4" id="KW-0472">Membrane</keyword>
<dbReference type="Proteomes" id="UP000825935">
    <property type="component" value="Chromosome 27"/>
</dbReference>
<comment type="caution">
    <text evidence="7">The sequence shown here is derived from an EMBL/GenBank/DDBJ whole genome shotgun (WGS) entry which is preliminary data.</text>
</comment>
<keyword evidence="3" id="KW-1133">Transmembrane helix</keyword>
<evidence type="ECO:0000256" key="3">
    <source>
        <dbReference type="ARBA" id="ARBA00022989"/>
    </source>
</evidence>
<dbReference type="AlphaFoldDB" id="A0A8T2REA7"/>
<evidence type="ECO:0000256" key="5">
    <source>
        <dbReference type="ARBA" id="ARBA00035114"/>
    </source>
</evidence>
<feature type="compositionally biased region" description="Low complexity" evidence="6">
    <location>
        <begin position="254"/>
        <end position="273"/>
    </location>
</feature>
<name>A0A8T2REA7_CERRI</name>
<feature type="region of interest" description="Disordered" evidence="6">
    <location>
        <begin position="29"/>
        <end position="53"/>
    </location>
</feature>
<dbReference type="Pfam" id="PF05633">
    <property type="entry name" value="ROH1-like"/>
    <property type="match status" value="2"/>
</dbReference>
<proteinExistence type="inferred from homology"/>
<evidence type="ECO:0000313" key="7">
    <source>
        <dbReference type="EMBL" id="KAH7294749.1"/>
    </source>
</evidence>
<dbReference type="EMBL" id="CM035432">
    <property type="protein sequence ID" value="KAH7294749.1"/>
    <property type="molecule type" value="Genomic_DNA"/>
</dbReference>
<evidence type="ECO:0000256" key="2">
    <source>
        <dbReference type="ARBA" id="ARBA00022692"/>
    </source>
</evidence>
<gene>
    <name evidence="7" type="ORF">KP509_27G016500</name>
</gene>
<protein>
    <submittedName>
        <fullName evidence="7">Uncharacterized protein</fullName>
    </submittedName>
</protein>
<feature type="compositionally biased region" description="Polar residues" evidence="6">
    <location>
        <begin position="29"/>
        <end position="52"/>
    </location>
</feature>
<reference evidence="7 8" key="1">
    <citation type="submission" date="2021-08" db="EMBL/GenBank/DDBJ databases">
        <title>WGS assembly of Ceratopteris richardii.</title>
        <authorList>
            <person name="Marchant D.B."/>
            <person name="Chen G."/>
            <person name="Jenkins J."/>
            <person name="Shu S."/>
            <person name="Leebens-Mack J."/>
            <person name="Grimwood J."/>
            <person name="Schmutz J."/>
            <person name="Soltis P."/>
            <person name="Soltis D."/>
            <person name="Chen Z.-H."/>
        </authorList>
    </citation>
    <scope>NUCLEOTIDE SEQUENCE [LARGE SCALE GENOMIC DNA]</scope>
    <source>
        <strain evidence="7">Whitten #5841</strain>
        <tissue evidence="7">Leaf</tissue>
    </source>
</reference>
<accession>A0A8T2REA7</accession>
<evidence type="ECO:0000256" key="1">
    <source>
        <dbReference type="ARBA" id="ARBA00004167"/>
    </source>
</evidence>
<dbReference type="InterPro" id="IPR008511">
    <property type="entry name" value="ROH1-like"/>
</dbReference>